<dbReference type="PROSITE" id="PS51168">
    <property type="entry name" value="CHORISMATE_MUT_2"/>
    <property type="match status" value="1"/>
</dbReference>
<comment type="pathway">
    <text evidence="1">Metabolic intermediate biosynthesis; prephenate biosynthesis; prephenate from chorismate: step 1/1.</text>
</comment>
<reference evidence="7 8" key="1">
    <citation type="submission" date="2018-01" db="EMBL/GenBank/DDBJ databases">
        <title>Co-occurrence of chitin degradation, pigmentation and bioactivity in marine Pseudoalteromonas.</title>
        <authorList>
            <person name="Paulsen S."/>
            <person name="Gram L."/>
            <person name="Machado H."/>
        </authorList>
    </citation>
    <scope>NUCLEOTIDE SEQUENCE [LARGE SCALE GENOMIC DNA]</scope>
    <source>
        <strain evidence="7 8">S1946</strain>
    </source>
</reference>
<sequence length="413" mass="45402">MRFLPVKPLEKSLKLSFISRLLALPALLLTLTTQAVPVYVQAGPGSFNHAALDLLAARKHTDYQRLYSGTPAHTYASAAQAQTWAFSALANSTIEGQLVPAIVDAMRSYQVTELSAAVHMPIEMCVFGLDKTGKITHAASHPAALKQIGRWLSAHQIHTKPVPKGPNEAARLLAAGQFDQNTVAVGSCALKAVYPQLTLRETSIQDNPDNHTLFGLMKMEKRPHPISEDEARTALAQVVSQANTLINTRTDSAKVLFSHINQRLAQMQPVALFKAQKHKPIEDLSREAVVLSKALEQARQQCLDTGSVEAFFQAQMDAAKAIQYRYRAQWLAEGVPNQQADLTQLRNTLNQLGAAILETLSRHLARHGNLTGELTAVFRQSVDTDNLSEKDKNRLYAALQNVRRVENCSVTPL</sequence>
<accession>A0A4Q7EMC2</accession>
<dbReference type="AlphaFoldDB" id="A0A4Q7EMC2"/>
<keyword evidence="4" id="KW-0413">Isomerase</keyword>
<dbReference type="SUPFAM" id="SSF53850">
    <property type="entry name" value="Periplasmic binding protein-like II"/>
    <property type="match status" value="1"/>
</dbReference>
<dbReference type="GO" id="GO:0004106">
    <property type="term" value="F:chorismate mutase activity"/>
    <property type="evidence" value="ECO:0007669"/>
    <property type="project" value="UniProtKB-EC"/>
</dbReference>
<keyword evidence="3" id="KW-0732">Signal</keyword>
<dbReference type="NCBIfam" id="TIGR01806">
    <property type="entry name" value="CM_mono2"/>
    <property type="match status" value="1"/>
</dbReference>
<evidence type="ECO:0000256" key="4">
    <source>
        <dbReference type="ARBA" id="ARBA00023235"/>
    </source>
</evidence>
<dbReference type="SUPFAM" id="SSF48600">
    <property type="entry name" value="Chorismate mutase II"/>
    <property type="match status" value="1"/>
</dbReference>
<dbReference type="InterPro" id="IPR008240">
    <property type="entry name" value="Chorismate_mutase_periplasmic"/>
</dbReference>
<dbReference type="InterPro" id="IPR036979">
    <property type="entry name" value="CM_dom_sf"/>
</dbReference>
<dbReference type="Pfam" id="PF00800">
    <property type="entry name" value="PDT"/>
    <property type="match status" value="1"/>
</dbReference>
<proteinExistence type="predicted"/>
<dbReference type="InterPro" id="IPR001086">
    <property type="entry name" value="Preph_deHydtase"/>
</dbReference>
<gene>
    <name evidence="7" type="ORF">C3B51_00125</name>
</gene>
<feature type="domain" description="Chorismate mutase" evidence="5">
    <location>
        <begin position="233"/>
        <end position="327"/>
    </location>
</feature>
<dbReference type="GO" id="GO:0004664">
    <property type="term" value="F:prephenate dehydratase activity"/>
    <property type="evidence" value="ECO:0007669"/>
    <property type="project" value="InterPro"/>
</dbReference>
<evidence type="ECO:0000256" key="1">
    <source>
        <dbReference type="ARBA" id="ARBA00004817"/>
    </source>
</evidence>
<dbReference type="UniPathway" id="UPA00120">
    <property type="reaction ID" value="UER00203"/>
</dbReference>
<dbReference type="Pfam" id="PF01817">
    <property type="entry name" value="CM_2"/>
    <property type="match status" value="1"/>
</dbReference>
<dbReference type="GO" id="GO:0046417">
    <property type="term" value="P:chorismate metabolic process"/>
    <property type="evidence" value="ECO:0007669"/>
    <property type="project" value="InterPro"/>
</dbReference>
<dbReference type="GO" id="GO:0009094">
    <property type="term" value="P:L-phenylalanine biosynthetic process"/>
    <property type="evidence" value="ECO:0007669"/>
    <property type="project" value="UniProtKB-UniPathway"/>
</dbReference>
<dbReference type="EMBL" id="PPUZ01000001">
    <property type="protein sequence ID" value="RZM85380.1"/>
    <property type="molecule type" value="Genomic_DNA"/>
</dbReference>
<dbReference type="Gene3D" id="1.20.59.10">
    <property type="entry name" value="Chorismate mutase"/>
    <property type="match status" value="1"/>
</dbReference>
<evidence type="ECO:0000259" key="5">
    <source>
        <dbReference type="PROSITE" id="PS51168"/>
    </source>
</evidence>
<organism evidence="7 8">
    <name type="scientific">Pseudoalteromonas rubra</name>
    <dbReference type="NCBI Taxonomy" id="43658"/>
    <lineage>
        <taxon>Bacteria</taxon>
        <taxon>Pseudomonadati</taxon>
        <taxon>Pseudomonadota</taxon>
        <taxon>Gammaproteobacteria</taxon>
        <taxon>Alteromonadales</taxon>
        <taxon>Pseudoalteromonadaceae</taxon>
        <taxon>Pseudoalteromonas</taxon>
    </lineage>
</organism>
<dbReference type="Proteomes" id="UP000292345">
    <property type="component" value="Unassembled WGS sequence"/>
</dbReference>
<comment type="caution">
    <text evidence="7">The sequence shown here is derived from an EMBL/GenBank/DDBJ whole genome shotgun (WGS) entry which is preliminary data.</text>
</comment>
<evidence type="ECO:0000313" key="7">
    <source>
        <dbReference type="EMBL" id="RZM85380.1"/>
    </source>
</evidence>
<name>A0A4Q7EMC2_9GAMM</name>
<dbReference type="EC" id="5.4.99.5" evidence="2"/>
<dbReference type="PROSITE" id="PS51171">
    <property type="entry name" value="PREPHENATE_DEHYDR_3"/>
    <property type="match status" value="1"/>
</dbReference>
<dbReference type="InterPro" id="IPR002701">
    <property type="entry name" value="CM_II_prokaryot"/>
</dbReference>
<dbReference type="SMART" id="SM00830">
    <property type="entry name" value="CM_2"/>
    <property type="match status" value="1"/>
</dbReference>
<dbReference type="Gene3D" id="3.40.190.10">
    <property type="entry name" value="Periplasmic binding protein-like II"/>
    <property type="match status" value="2"/>
</dbReference>
<evidence type="ECO:0000256" key="2">
    <source>
        <dbReference type="ARBA" id="ARBA00012404"/>
    </source>
</evidence>
<feature type="domain" description="Prephenate dehydratase" evidence="6">
    <location>
        <begin position="37"/>
        <end position="219"/>
    </location>
</feature>
<dbReference type="InterPro" id="IPR051331">
    <property type="entry name" value="Chorismate_mutase-related"/>
</dbReference>
<dbReference type="PANTHER" id="PTHR38041">
    <property type="entry name" value="CHORISMATE MUTASE"/>
    <property type="match status" value="1"/>
</dbReference>
<evidence type="ECO:0000313" key="8">
    <source>
        <dbReference type="Proteomes" id="UP000292345"/>
    </source>
</evidence>
<protein>
    <recommendedName>
        <fullName evidence="2">chorismate mutase</fullName>
        <ecNumber evidence="2">5.4.99.5</ecNumber>
    </recommendedName>
</protein>
<dbReference type="InterPro" id="IPR036263">
    <property type="entry name" value="Chorismate_II_sf"/>
</dbReference>
<evidence type="ECO:0000259" key="6">
    <source>
        <dbReference type="PROSITE" id="PS51171"/>
    </source>
</evidence>
<evidence type="ECO:0000256" key="3">
    <source>
        <dbReference type="ARBA" id="ARBA00022729"/>
    </source>
</evidence>
<dbReference type="UniPathway" id="UPA00121">
    <property type="reaction ID" value="UER00345"/>
</dbReference>
<dbReference type="PANTHER" id="PTHR38041:SF2">
    <property type="entry name" value="SECRETED CHORISMATE MUTASE"/>
    <property type="match status" value="1"/>
</dbReference>
<dbReference type="GO" id="GO:0009697">
    <property type="term" value="P:salicylic acid biosynthetic process"/>
    <property type="evidence" value="ECO:0007669"/>
    <property type="project" value="TreeGrafter"/>
</dbReference>